<dbReference type="Pfam" id="PF23410">
    <property type="entry name" value="Beta-prop_VPS8"/>
    <property type="match status" value="1"/>
</dbReference>
<dbReference type="PANTHER" id="PTHR12616:SF8">
    <property type="entry name" value="VACUOLAR PROTEIN SORTING-ASSOCIATED PROTEIN 8 HOMOLOG"/>
    <property type="match status" value="1"/>
</dbReference>
<dbReference type="InterPro" id="IPR015943">
    <property type="entry name" value="WD40/YVTN_repeat-like_dom_sf"/>
</dbReference>
<evidence type="ECO:0000313" key="7">
    <source>
        <dbReference type="RefSeq" id="XP_033530351.1"/>
    </source>
</evidence>
<dbReference type="Proteomes" id="UP000504638">
    <property type="component" value="Unplaced"/>
</dbReference>
<dbReference type="EMBL" id="ML975180">
    <property type="protein sequence ID" value="KAF1808720.1"/>
    <property type="molecule type" value="Genomic_DNA"/>
</dbReference>
<reference evidence="7" key="3">
    <citation type="submission" date="2025-04" db="UniProtKB">
        <authorList>
            <consortium name="RefSeq"/>
        </authorList>
    </citation>
    <scope>IDENTIFICATION</scope>
    <source>
        <strain evidence="7">CBS 781.70</strain>
    </source>
</reference>
<feature type="region of interest" description="Disordered" evidence="2">
    <location>
        <begin position="1"/>
        <end position="126"/>
    </location>
</feature>
<dbReference type="GO" id="GO:0030897">
    <property type="term" value="C:HOPS complex"/>
    <property type="evidence" value="ECO:0007669"/>
    <property type="project" value="TreeGrafter"/>
</dbReference>
<name>A0A6G1FSM1_9PEZI</name>
<evidence type="ECO:0000313" key="5">
    <source>
        <dbReference type="EMBL" id="KAF1808720.1"/>
    </source>
</evidence>
<dbReference type="InterPro" id="IPR025941">
    <property type="entry name" value="Vps8_central_dom"/>
</dbReference>
<evidence type="ECO:0000259" key="4">
    <source>
        <dbReference type="Pfam" id="PF25066"/>
    </source>
</evidence>
<feature type="compositionally biased region" description="Basic and acidic residues" evidence="2">
    <location>
        <begin position="74"/>
        <end position="83"/>
    </location>
</feature>
<feature type="region of interest" description="Disordered" evidence="2">
    <location>
        <begin position="1514"/>
        <end position="1539"/>
    </location>
</feature>
<protein>
    <recommendedName>
        <fullName evidence="8">Vacuolar protein sorting-associated protein 8 central domain-containing protein</fullName>
    </recommendedName>
</protein>
<dbReference type="GeneID" id="54418345"/>
<dbReference type="Gene3D" id="2.130.10.10">
    <property type="entry name" value="YVTN repeat-like/Quinoprotein amine dehydrogenase"/>
    <property type="match status" value="1"/>
</dbReference>
<dbReference type="GO" id="GO:0006623">
    <property type="term" value="P:protein targeting to vacuole"/>
    <property type="evidence" value="ECO:0007669"/>
    <property type="project" value="InterPro"/>
</dbReference>
<dbReference type="InterPro" id="IPR045111">
    <property type="entry name" value="Vps41/Vps8"/>
</dbReference>
<dbReference type="GO" id="GO:0034058">
    <property type="term" value="P:endosomal vesicle fusion"/>
    <property type="evidence" value="ECO:0007669"/>
    <property type="project" value="TreeGrafter"/>
</dbReference>
<reference evidence="5 7" key="1">
    <citation type="submission" date="2020-01" db="EMBL/GenBank/DDBJ databases">
        <authorList>
            <consortium name="DOE Joint Genome Institute"/>
            <person name="Haridas S."/>
            <person name="Albert R."/>
            <person name="Binder M."/>
            <person name="Bloem J."/>
            <person name="Labutti K."/>
            <person name="Salamov A."/>
            <person name="Andreopoulos B."/>
            <person name="Baker S.E."/>
            <person name="Barry K."/>
            <person name="Bills G."/>
            <person name="Bluhm B.H."/>
            <person name="Cannon C."/>
            <person name="Castanera R."/>
            <person name="Culley D.E."/>
            <person name="Daum C."/>
            <person name="Ezra D."/>
            <person name="Gonzalez J.B."/>
            <person name="Henrissat B."/>
            <person name="Kuo A."/>
            <person name="Liang C."/>
            <person name="Lipzen A."/>
            <person name="Lutzoni F."/>
            <person name="Magnuson J."/>
            <person name="Mondo S."/>
            <person name="Nolan M."/>
            <person name="Ohm R."/>
            <person name="Pangilinan J."/>
            <person name="Park H.-J."/>
            <person name="Ramirez L."/>
            <person name="Alfaro M."/>
            <person name="Sun H."/>
            <person name="Tritt A."/>
            <person name="Yoshinaga Y."/>
            <person name="Zwiers L.-H."/>
            <person name="Turgeon B.G."/>
            <person name="Goodwin S.B."/>
            <person name="Spatafora J.W."/>
            <person name="Crous P.W."/>
            <person name="Grigoriev I.V."/>
        </authorList>
    </citation>
    <scope>NUCLEOTIDE SEQUENCE</scope>
    <source>
        <strain evidence="5 7">CBS 781.70</strain>
    </source>
</reference>
<dbReference type="Pfam" id="PF25066">
    <property type="entry name" value="TPR_VPS8_2"/>
    <property type="match status" value="1"/>
</dbReference>
<feature type="domain" description="VPS8-like TPR-like repeats" evidence="4">
    <location>
        <begin position="1252"/>
        <end position="1469"/>
    </location>
</feature>
<evidence type="ECO:0000256" key="1">
    <source>
        <dbReference type="ARBA" id="ARBA00009422"/>
    </source>
</evidence>
<dbReference type="InterPro" id="IPR036322">
    <property type="entry name" value="WD40_repeat_dom_sf"/>
</dbReference>
<feature type="domain" description="Vacuolar protein sorting-associated protein 8 central" evidence="3">
    <location>
        <begin position="716"/>
        <end position="912"/>
    </location>
</feature>
<dbReference type="PANTHER" id="PTHR12616">
    <property type="entry name" value="VACUOLAR PROTEIN SORTING VPS41"/>
    <property type="match status" value="1"/>
</dbReference>
<evidence type="ECO:0000256" key="2">
    <source>
        <dbReference type="SAM" id="MobiDB-lite"/>
    </source>
</evidence>
<sequence>MNSTPGATDESADVSENSEPLSDPHRSISEVAIEGDLEQFIDVDPTSSPLDQDEYDNVPPPTSEPLSPFGSDVDSVRQRDHNDAQLPSEGDRPQSLAESSSAVDATPSRHASVLSSPASSSRLSVGRTRAGYFQPFDRRFTSRLSPSPLQTPRNLSPAFFSTHSRQSSLAGQLLPADESETPQNPWDVVRWTKLKRLSGQVFSETGKRNYGRPTCLAVAASIAIGTSKGLILVFDYQQSLLSTIGLGTKAIECGPVTSLAISADHSTVAGGHASGHIFTWELSRPGKPFLHIPPLERSRIAERRGDGHVADASVIHVGFLGTRHTALVSADNGGMAFSHLATRGLGAVGRTVKTTRILGRYPAGDPSTERARKPSSVLAFSPLPLGNVEQPTDGLGLTALLTPYLLVIVSTTPIAETQFKAARPKDLPPHSALSGCLAWFPAVRLKRTTLGTKNDVSTTKLAFVWSNIVTVLDVEAVEHGDADKPADVSFRPRSRWKCDEAIVCVQWLSRSVLAALTISQRLLILEDNELRVTDSSDMIYKHIFHQDLFSRQLRPVVEDLDGSDTSMHGVVADAFYMSFRVYKGRLFLLGVDDISFGTLSNWADRLLALMEHGDYIGAIELATSYYNGDADRLTVGLPEDDDARHGIVRDRLLELISASFRYSFKRFEDSEPDEDAVERMRELTATSFTACLSIGETAFLFDDVFDFFEDTALEWLFFDVLEPHVLERRITTVPPTVLQKLITLYASHDRAVKLEEIICQLDTENMDINLTTALCKKFQLYDALAYVWNQALGDFVTPLIEMLSTIDERPDPSIPDEDGGAGPGTRMFPYLAFALTGRVYPSGADMDDSIAWEAKSELYRFIFSSKLVEWPPGSQTLVRFPVSENDIAPYPYLRRILHFDAPSFMSVMNEAFEDAFLNNAGQAADGAVMNGTKHKSSTAPTRQTIVSILLDVMSSVEFGADELIYLDMFIARSMSKFPQFLLLPAPTLHQVLERLCRFPSEELASDCQLSVEYLLSQYHPADTEWLIPLLRDAGFYRVLKSIYRGTKQHAQLLEAYFEDPDDKQSVFLCIRSLFAKRTGLAPKQTREVENVIVQHAQDLMHIDNAQTAETLQQCTPATIDGFISALHDGSHNRFVFMRALFESEAAMEDNETLQMGPWTKYQEQYIQLMCSFDPQHVADYISSLPSGDLQLKVLIPAMEESGAIDAAVLLLARDGLVLDAMARLINHLRTLEVALASLMRAAADNPDGPNAEETADDLLSAIDKFYKLGIWLCQGGSRTTKKLSSEIHGVEQTPRTGPNSLSPMESMWVDLITSLVGILRGVSSASSVSQTDLDQSSPDPLRIIGSLRSMIQYTFTALLSATAVSRPAEKRRPKPRIHQDESKSTDGALPPPAPLTATPSESPPIFLRIFREFLTRLASTTTSATLIDLRDLLSEIFTAYAFESAIMALASDFLAKNLFSHVARAHDLRQRGWRPKGQTCEQCRRRVWGPGVGGQVWESWERRTKRLEDSRREMWRERAGGAEERGKGRGEEDIDTGGKQVSRELGPLIVFACRHIFHGDCLKEARAAERGTSGDDDVIKCPICAL</sequence>
<gene>
    <name evidence="5 7" type="ORF">P152DRAFT_443384</name>
</gene>
<proteinExistence type="inferred from homology"/>
<keyword evidence="6" id="KW-1185">Reference proteome</keyword>
<dbReference type="OrthoDB" id="289913at2759"/>
<dbReference type="SUPFAM" id="SSF50978">
    <property type="entry name" value="WD40 repeat-like"/>
    <property type="match status" value="1"/>
</dbReference>
<organism evidence="5">
    <name type="scientific">Eremomyces bilateralis CBS 781.70</name>
    <dbReference type="NCBI Taxonomy" id="1392243"/>
    <lineage>
        <taxon>Eukaryota</taxon>
        <taxon>Fungi</taxon>
        <taxon>Dikarya</taxon>
        <taxon>Ascomycota</taxon>
        <taxon>Pezizomycotina</taxon>
        <taxon>Dothideomycetes</taxon>
        <taxon>Dothideomycetes incertae sedis</taxon>
        <taxon>Eremomycetales</taxon>
        <taxon>Eremomycetaceae</taxon>
        <taxon>Eremomyces</taxon>
    </lineage>
</organism>
<evidence type="ECO:0000313" key="6">
    <source>
        <dbReference type="Proteomes" id="UP000504638"/>
    </source>
</evidence>
<feature type="compositionally biased region" description="Basic and acidic residues" evidence="2">
    <location>
        <begin position="1514"/>
        <end position="1531"/>
    </location>
</feature>
<evidence type="ECO:0000259" key="3">
    <source>
        <dbReference type="Pfam" id="PF12816"/>
    </source>
</evidence>
<dbReference type="Pfam" id="PF12816">
    <property type="entry name" value="TPR_Vps8"/>
    <property type="match status" value="1"/>
</dbReference>
<comment type="similarity">
    <text evidence="1">Belongs to the VPS8 family.</text>
</comment>
<dbReference type="RefSeq" id="XP_033530351.1">
    <property type="nucleotide sequence ID" value="XM_033677775.1"/>
</dbReference>
<dbReference type="InterPro" id="IPR059070">
    <property type="entry name" value="TPR_VPS8_2"/>
</dbReference>
<evidence type="ECO:0008006" key="8">
    <source>
        <dbReference type="Google" id="ProtNLM"/>
    </source>
</evidence>
<feature type="compositionally biased region" description="Low complexity" evidence="2">
    <location>
        <begin position="108"/>
        <end position="125"/>
    </location>
</feature>
<reference evidence="7" key="2">
    <citation type="submission" date="2020-04" db="EMBL/GenBank/DDBJ databases">
        <authorList>
            <consortium name="NCBI Genome Project"/>
        </authorList>
    </citation>
    <scope>NUCLEOTIDE SEQUENCE</scope>
    <source>
        <strain evidence="7">CBS 781.70</strain>
    </source>
</reference>
<accession>A0A6G1FSM1</accession>
<feature type="region of interest" description="Disordered" evidence="2">
    <location>
        <begin position="1366"/>
        <end position="1400"/>
    </location>
</feature>
<dbReference type="GO" id="GO:0005770">
    <property type="term" value="C:late endosome"/>
    <property type="evidence" value="ECO:0007669"/>
    <property type="project" value="TreeGrafter"/>
</dbReference>